<proteinExistence type="predicted"/>
<feature type="transmembrane region" description="Helical" evidence="1">
    <location>
        <begin position="95"/>
        <end position="113"/>
    </location>
</feature>
<gene>
    <name evidence="2" type="ORF">NX784_13580</name>
</gene>
<organism evidence="2 3">
    <name type="scientific">Massilia pinisoli</name>
    <dbReference type="NCBI Taxonomy" id="1772194"/>
    <lineage>
        <taxon>Bacteria</taxon>
        <taxon>Pseudomonadati</taxon>
        <taxon>Pseudomonadota</taxon>
        <taxon>Betaproteobacteria</taxon>
        <taxon>Burkholderiales</taxon>
        <taxon>Oxalobacteraceae</taxon>
        <taxon>Telluria group</taxon>
        <taxon>Massilia</taxon>
    </lineage>
</organism>
<feature type="transmembrane region" description="Helical" evidence="1">
    <location>
        <begin position="26"/>
        <end position="45"/>
    </location>
</feature>
<keyword evidence="1" id="KW-0472">Membrane</keyword>
<feature type="transmembrane region" description="Helical" evidence="1">
    <location>
        <begin position="439"/>
        <end position="457"/>
    </location>
</feature>
<feature type="transmembrane region" description="Helical" evidence="1">
    <location>
        <begin position="294"/>
        <end position="315"/>
    </location>
</feature>
<protein>
    <recommendedName>
        <fullName evidence="4">ABC transporter permease</fullName>
    </recommendedName>
</protein>
<evidence type="ECO:0008006" key="4">
    <source>
        <dbReference type="Google" id="ProtNLM"/>
    </source>
</evidence>
<feature type="transmembrane region" description="Helical" evidence="1">
    <location>
        <begin position="51"/>
        <end position="74"/>
    </location>
</feature>
<dbReference type="Proteomes" id="UP001204151">
    <property type="component" value="Unassembled WGS sequence"/>
</dbReference>
<accession>A0ABT1ZRS2</accession>
<name>A0ABT1ZRS2_9BURK</name>
<feature type="transmembrane region" description="Helical" evidence="1">
    <location>
        <begin position="355"/>
        <end position="373"/>
    </location>
</feature>
<evidence type="ECO:0000256" key="1">
    <source>
        <dbReference type="SAM" id="Phobius"/>
    </source>
</evidence>
<keyword evidence="1" id="KW-0812">Transmembrane</keyword>
<dbReference type="EMBL" id="JANUGW010000008">
    <property type="protein sequence ID" value="MCS0582627.1"/>
    <property type="molecule type" value="Genomic_DNA"/>
</dbReference>
<feature type="transmembrane region" description="Helical" evidence="1">
    <location>
        <begin position="411"/>
        <end position="433"/>
    </location>
</feature>
<keyword evidence="1" id="KW-1133">Transmembrane helix</keyword>
<evidence type="ECO:0000313" key="2">
    <source>
        <dbReference type="EMBL" id="MCS0582627.1"/>
    </source>
</evidence>
<reference evidence="2 3" key="1">
    <citation type="submission" date="2022-08" db="EMBL/GenBank/DDBJ databases">
        <title>Reclassification of Massilia species as members of the genera Telluria, Duganella, Pseudoduganella, Mokoshia gen. nov. and Zemynaea gen. nov. using orthogonal and non-orthogonal genome-based approaches.</title>
        <authorList>
            <person name="Bowman J.P."/>
        </authorList>
    </citation>
    <scope>NUCLEOTIDE SEQUENCE [LARGE SCALE GENOMIC DNA]</scope>
    <source>
        <strain evidence="2 3">JCM 31316</strain>
    </source>
</reference>
<sequence length="475" mass="51038">MNAALHDYRLIWRAAAAQREPGGVRAVYAIAGAVAACGLIVAVLGDLDVPQALRFIVAVAFMALAFVWTFLFVPGSIRMNSPINAWLLPRQRRRLLQMTAAYWLVATLGIAYGLGNWHALPLVAFATLGMALLMAGNKYVPYLMMLGGNGPWLVQTVLPPAWGQAMTGSAALWTLDVLLLPAAVWGLRWLYPAGGDAYLGRRDDQLKRVNHFAFRTPGKQATAEGMVGQGNLSFYRVALRCDRRRADPAAMLMHALGPTAHWTAWIGAVAVLLLIGGGASIAQGGARGAAMQAFVGQIAIVGPGLLALIILFSTAQYGQQLRRTRGEQALLRLTPLAGDAALLNRRLATRLLRQALSLWVLLTVGVMSASLWFNTSPDALLRQLALCCVAGQAAMMGLLSDYASERGGWHAALALRAGAYVFVQALVAMGFSRLTGTTAWPWLIAISLAVCTVQLRFDWKRMLAAPPAFPAGRMA</sequence>
<keyword evidence="3" id="KW-1185">Reference proteome</keyword>
<evidence type="ECO:0000313" key="3">
    <source>
        <dbReference type="Proteomes" id="UP001204151"/>
    </source>
</evidence>
<dbReference type="RefSeq" id="WP_258817200.1">
    <property type="nucleotide sequence ID" value="NZ_JANUGW010000008.1"/>
</dbReference>
<feature type="transmembrane region" description="Helical" evidence="1">
    <location>
        <begin position="262"/>
        <end position="282"/>
    </location>
</feature>
<comment type="caution">
    <text evidence="2">The sequence shown here is derived from an EMBL/GenBank/DDBJ whole genome shotgun (WGS) entry which is preliminary data.</text>
</comment>